<dbReference type="OrthoDB" id="3398778at2"/>
<proteinExistence type="predicted"/>
<evidence type="ECO:0000313" key="3">
    <source>
        <dbReference type="Proteomes" id="UP000199385"/>
    </source>
</evidence>
<reference evidence="3" key="1">
    <citation type="submission" date="2016-06" db="EMBL/GenBank/DDBJ databases">
        <authorList>
            <person name="Varghese N."/>
            <person name="Submissions Spin"/>
        </authorList>
    </citation>
    <scope>NUCLEOTIDE SEQUENCE [LARGE SCALE GENOMIC DNA]</scope>
    <source>
        <strain evidence="3">DSM 44815</strain>
    </source>
</reference>
<sequence>MRRRPRRTLCLALLLPVTAVLMVLAGLGVAPKVLVPLVWLFALAMGLGVLTAWAAALLLSRSTSRYSGAARGTLDIRKVRGLIRQVARDVVNVLRW</sequence>
<accession>A0A1A8Z0E5</accession>
<dbReference type="RefSeq" id="WP_157740148.1">
    <property type="nucleotide sequence ID" value="NZ_LT594323.1"/>
</dbReference>
<dbReference type="EMBL" id="LT594323">
    <property type="protein sequence ID" value="SBT37265.1"/>
    <property type="molecule type" value="Genomic_DNA"/>
</dbReference>
<dbReference type="Proteomes" id="UP000199385">
    <property type="component" value="Chromosome I"/>
</dbReference>
<keyword evidence="1" id="KW-0812">Transmembrane</keyword>
<protein>
    <submittedName>
        <fullName evidence="2">Uncharacterized protein</fullName>
    </submittedName>
</protein>
<feature type="transmembrane region" description="Helical" evidence="1">
    <location>
        <begin position="38"/>
        <end position="59"/>
    </location>
</feature>
<dbReference type="AlphaFoldDB" id="A0A1A8Z0E5"/>
<keyword evidence="3" id="KW-1185">Reference proteome</keyword>
<evidence type="ECO:0000256" key="1">
    <source>
        <dbReference type="SAM" id="Phobius"/>
    </source>
</evidence>
<name>A0A1A8Z0E5_9ACTN</name>
<keyword evidence="1" id="KW-0472">Membrane</keyword>
<organism evidence="2 3">
    <name type="scientific">Micromonospora auratinigra</name>
    <dbReference type="NCBI Taxonomy" id="261654"/>
    <lineage>
        <taxon>Bacteria</taxon>
        <taxon>Bacillati</taxon>
        <taxon>Actinomycetota</taxon>
        <taxon>Actinomycetes</taxon>
        <taxon>Micromonosporales</taxon>
        <taxon>Micromonosporaceae</taxon>
        <taxon>Micromonospora</taxon>
    </lineage>
</organism>
<gene>
    <name evidence="2" type="ORF">GA0070611_0143</name>
</gene>
<dbReference type="PATRIC" id="fig|261654.4.peg.140"/>
<keyword evidence="1" id="KW-1133">Transmembrane helix</keyword>
<evidence type="ECO:0000313" key="2">
    <source>
        <dbReference type="EMBL" id="SBT37265.1"/>
    </source>
</evidence>